<feature type="region of interest" description="Disordered" evidence="1">
    <location>
        <begin position="21"/>
        <end position="55"/>
    </location>
</feature>
<dbReference type="Gene3D" id="3.90.25.10">
    <property type="entry name" value="UDP-galactose 4-epimerase, domain 1"/>
    <property type="match status" value="1"/>
</dbReference>
<dbReference type="PANTHER" id="PTHR43162">
    <property type="match status" value="1"/>
</dbReference>
<dbReference type="Gene3D" id="3.40.50.720">
    <property type="entry name" value="NAD(P)-binding Rossmann-like Domain"/>
    <property type="match status" value="1"/>
</dbReference>
<evidence type="ECO:0000313" key="3">
    <source>
        <dbReference type="EMBL" id="MCP2256601.1"/>
    </source>
</evidence>
<reference evidence="3 4" key="1">
    <citation type="submission" date="2022-06" db="EMBL/GenBank/DDBJ databases">
        <title>Genomic Encyclopedia of Archaeal and Bacterial Type Strains, Phase II (KMG-II): from individual species to whole genera.</title>
        <authorList>
            <person name="Goeker M."/>
        </authorList>
    </citation>
    <scope>NUCLEOTIDE SEQUENCE [LARGE SCALE GENOMIC DNA]</scope>
    <source>
        <strain evidence="3 4">DSM 40477</strain>
    </source>
</reference>
<accession>A0ABT1HM59</accession>
<proteinExistence type="predicted"/>
<dbReference type="InterPro" id="IPR051604">
    <property type="entry name" value="Ergot_Alk_Oxidoreductase"/>
</dbReference>
<dbReference type="InterPro" id="IPR016040">
    <property type="entry name" value="NAD(P)-bd_dom"/>
</dbReference>
<dbReference type="SUPFAM" id="SSF51735">
    <property type="entry name" value="NAD(P)-binding Rossmann-fold domains"/>
    <property type="match status" value="1"/>
</dbReference>
<evidence type="ECO:0000313" key="4">
    <source>
        <dbReference type="Proteomes" id="UP001205311"/>
    </source>
</evidence>
<dbReference type="InterPro" id="IPR036291">
    <property type="entry name" value="NAD(P)-bd_dom_sf"/>
</dbReference>
<name>A0ABT1HM59_STRSD</name>
<feature type="domain" description="NAD(P)-binding" evidence="2">
    <location>
        <begin position="103"/>
        <end position="194"/>
    </location>
</feature>
<keyword evidence="4" id="KW-1185">Reference proteome</keyword>
<protein>
    <submittedName>
        <fullName evidence="3">Uncharacterized conserved protein YbjT, contains NAD(P)-binding and DUF2867 domains</fullName>
    </submittedName>
</protein>
<dbReference type="EMBL" id="JAMTCP010000001">
    <property type="protein sequence ID" value="MCP2256601.1"/>
    <property type="molecule type" value="Genomic_DNA"/>
</dbReference>
<evidence type="ECO:0000259" key="2">
    <source>
        <dbReference type="Pfam" id="PF13460"/>
    </source>
</evidence>
<organism evidence="3 4">
    <name type="scientific">Streptoalloteichus tenebrarius (strain ATCC 17920 / DSM 40477 / JCM 4838 / CBS 697.72 / NBRC 16177 / NCIMB 11028 / NRRL B-12390 / A12253. 1 / ISP 5477)</name>
    <name type="common">Streptomyces tenebrarius</name>
    <dbReference type="NCBI Taxonomy" id="1933"/>
    <lineage>
        <taxon>Bacteria</taxon>
        <taxon>Bacillati</taxon>
        <taxon>Actinomycetota</taxon>
        <taxon>Actinomycetes</taxon>
        <taxon>Pseudonocardiales</taxon>
        <taxon>Pseudonocardiaceae</taxon>
        <taxon>Streptoalloteichus</taxon>
    </lineage>
</organism>
<evidence type="ECO:0000256" key="1">
    <source>
        <dbReference type="SAM" id="MobiDB-lite"/>
    </source>
</evidence>
<dbReference type="PANTHER" id="PTHR43162:SF1">
    <property type="entry name" value="PRESTALK A DIFFERENTIATION PROTEIN A"/>
    <property type="match status" value="1"/>
</dbReference>
<dbReference type="Pfam" id="PF13460">
    <property type="entry name" value="NAD_binding_10"/>
    <property type="match status" value="1"/>
</dbReference>
<dbReference type="Proteomes" id="UP001205311">
    <property type="component" value="Unassembled WGS sequence"/>
</dbReference>
<sequence>MRHDDAPLRVQHQVPVFVQPPQRLLDPGRVEPRPAGQLRPLRRPPGLGEGPEHGQPHVLHPLVVHSCSLHSKVPRERGPKSSALVPSVVTMTQAEPSTVLVTGATGHVGRPLVAELLAAGHRVRALSRRPERATLPAGAEVVAGDLADTSSLSTVFAGVTAVHLIGFGGDYAPLTNGSEIMDLAVRAGVRRVTVLKGETEKTALDQAVEASGLEWTYLAPVEFMSNALEWAESVRDEGVVREAFPDVRSAMIHDADIASVAAAALTADGHAGREYWLTGPEALTAPEKARVIGAVLGRDVRYVELGRDEIVARWREQGFSDEDVEFFLTMRTNPPEAGYTVLPTVEEVTGRPARTFAQWVRENAAAFGG</sequence>
<comment type="caution">
    <text evidence="3">The sequence shown here is derived from an EMBL/GenBank/DDBJ whole genome shotgun (WGS) entry which is preliminary data.</text>
</comment>
<gene>
    <name evidence="3" type="ORF">LX15_000284</name>
</gene>